<evidence type="ECO:0000313" key="4">
    <source>
        <dbReference type="Proteomes" id="UP001596484"/>
    </source>
</evidence>
<organism evidence="3 4">
    <name type="scientific">Rhodococcus daqingensis</name>
    <dbReference type="NCBI Taxonomy" id="2479363"/>
    <lineage>
        <taxon>Bacteria</taxon>
        <taxon>Bacillati</taxon>
        <taxon>Actinomycetota</taxon>
        <taxon>Actinomycetes</taxon>
        <taxon>Mycobacteriales</taxon>
        <taxon>Nocardiaceae</taxon>
        <taxon>Rhodococcus</taxon>
    </lineage>
</organism>
<keyword evidence="2" id="KW-0472">Membrane</keyword>
<proteinExistence type="predicted"/>
<keyword evidence="4" id="KW-1185">Reference proteome</keyword>
<comment type="caution">
    <text evidence="3">The sequence shown here is derived from an EMBL/GenBank/DDBJ whole genome shotgun (WGS) entry which is preliminary data.</text>
</comment>
<evidence type="ECO:0000256" key="1">
    <source>
        <dbReference type="SAM" id="MobiDB-lite"/>
    </source>
</evidence>
<name>A0ABW2S3T5_9NOCA</name>
<feature type="transmembrane region" description="Helical" evidence="2">
    <location>
        <begin position="102"/>
        <end position="125"/>
    </location>
</feature>
<keyword evidence="2" id="KW-0812">Transmembrane</keyword>
<sequence>MYDISDLVGATPEASPPDSPGAPRQSKPAPAAVTWGPQHLRTPPGRASEQQPTWLAAVPNRPHALHDSWWIVSAAALVSAALMAAVLWISAHVDVDPILHTVALFVHLASLVLGFGAVLVADYLVVVWLSGRCTLAEAIGGAGRLHLPIWAGLAGLVASGALLEPNLASGLTRIKMVLVLVLTVNGLQALVLSRRITQQVSAPLTRRLIVWGASTATISQVCWWGAVGIGFWNAEYSSR</sequence>
<accession>A0ABW2S3T5</accession>
<feature type="transmembrane region" description="Helical" evidence="2">
    <location>
        <begin position="69"/>
        <end position="90"/>
    </location>
</feature>
<feature type="transmembrane region" description="Helical" evidence="2">
    <location>
        <begin position="145"/>
        <end position="164"/>
    </location>
</feature>
<dbReference type="Proteomes" id="UP001596484">
    <property type="component" value="Unassembled WGS sequence"/>
</dbReference>
<evidence type="ECO:0000313" key="3">
    <source>
        <dbReference type="EMBL" id="MFC7450424.1"/>
    </source>
</evidence>
<protein>
    <submittedName>
        <fullName evidence="3">Uncharacterized protein</fullName>
    </submittedName>
</protein>
<keyword evidence="2" id="KW-1133">Transmembrane helix</keyword>
<feature type="transmembrane region" description="Helical" evidence="2">
    <location>
        <begin position="176"/>
        <end position="196"/>
    </location>
</feature>
<feature type="region of interest" description="Disordered" evidence="1">
    <location>
        <begin position="1"/>
        <end position="51"/>
    </location>
</feature>
<reference evidence="4" key="1">
    <citation type="journal article" date="2019" name="Int. J. Syst. Evol. Microbiol.">
        <title>The Global Catalogue of Microorganisms (GCM) 10K type strain sequencing project: providing services to taxonomists for standard genome sequencing and annotation.</title>
        <authorList>
            <consortium name="The Broad Institute Genomics Platform"/>
            <consortium name="The Broad Institute Genome Sequencing Center for Infectious Disease"/>
            <person name="Wu L."/>
            <person name="Ma J."/>
        </authorList>
    </citation>
    <scope>NUCLEOTIDE SEQUENCE [LARGE SCALE GENOMIC DNA]</scope>
    <source>
        <strain evidence="4">ICMP 19430</strain>
    </source>
</reference>
<gene>
    <name evidence="3" type="ORF">ACFQS9_21235</name>
</gene>
<dbReference type="EMBL" id="JBHTCS010000024">
    <property type="protein sequence ID" value="MFC7450424.1"/>
    <property type="molecule type" value="Genomic_DNA"/>
</dbReference>
<evidence type="ECO:0000256" key="2">
    <source>
        <dbReference type="SAM" id="Phobius"/>
    </source>
</evidence>
<feature type="transmembrane region" description="Helical" evidence="2">
    <location>
        <begin position="208"/>
        <end position="232"/>
    </location>
</feature>
<dbReference type="RefSeq" id="WP_378408262.1">
    <property type="nucleotide sequence ID" value="NZ_JBHTCS010000024.1"/>
</dbReference>